<comment type="similarity">
    <text evidence="1 6">Belongs to the sigma-70 factor family. ECF subfamily.</text>
</comment>
<reference evidence="10 11" key="1">
    <citation type="submission" date="2024-10" db="EMBL/GenBank/DDBJ databases">
        <title>The Natural Products Discovery Center: Release of the First 8490 Sequenced Strains for Exploring Actinobacteria Biosynthetic Diversity.</title>
        <authorList>
            <person name="Kalkreuter E."/>
            <person name="Kautsar S.A."/>
            <person name="Yang D."/>
            <person name="Bader C.D."/>
            <person name="Teijaro C.N."/>
            <person name="Fluegel L."/>
            <person name="Davis C.M."/>
            <person name="Simpson J.R."/>
            <person name="Lauterbach L."/>
            <person name="Steele A.D."/>
            <person name="Gui C."/>
            <person name="Meng S."/>
            <person name="Li G."/>
            <person name="Viehrig K."/>
            <person name="Ye F."/>
            <person name="Su P."/>
            <person name="Kiefer A.F."/>
            <person name="Nichols A."/>
            <person name="Cepeda A.J."/>
            <person name="Yan W."/>
            <person name="Fan B."/>
            <person name="Jiang Y."/>
            <person name="Adhikari A."/>
            <person name="Zheng C.-J."/>
            <person name="Schuster L."/>
            <person name="Cowan T.M."/>
            <person name="Smanski M.J."/>
            <person name="Chevrette M.G."/>
            <person name="De Carvalho L.P.S."/>
            <person name="Shen B."/>
        </authorList>
    </citation>
    <scope>NUCLEOTIDE SEQUENCE [LARGE SCALE GENOMIC DNA]</scope>
    <source>
        <strain evidence="10 11">NPDC017990</strain>
    </source>
</reference>
<feature type="domain" description="RNA polymerase sigma-70 region 2" evidence="8">
    <location>
        <begin position="44"/>
        <end position="109"/>
    </location>
</feature>
<organism evidence="10 11">
    <name type="scientific">Streptomyces longisporoflavus</name>
    <dbReference type="NCBI Taxonomy" id="28044"/>
    <lineage>
        <taxon>Bacteria</taxon>
        <taxon>Bacillati</taxon>
        <taxon>Actinomycetota</taxon>
        <taxon>Actinomycetes</taxon>
        <taxon>Kitasatosporales</taxon>
        <taxon>Streptomycetaceae</taxon>
        <taxon>Streptomyces</taxon>
    </lineage>
</organism>
<dbReference type="EMBL" id="JBIRGQ010000004">
    <property type="protein sequence ID" value="MFH8547677.1"/>
    <property type="molecule type" value="Genomic_DNA"/>
</dbReference>
<evidence type="ECO:0000259" key="8">
    <source>
        <dbReference type="Pfam" id="PF04542"/>
    </source>
</evidence>
<keyword evidence="11" id="KW-1185">Reference proteome</keyword>
<keyword evidence="3 6" id="KW-0731">Sigma factor</keyword>
<evidence type="ECO:0000256" key="2">
    <source>
        <dbReference type="ARBA" id="ARBA00023015"/>
    </source>
</evidence>
<dbReference type="Gene3D" id="1.10.1740.10">
    <property type="match status" value="1"/>
</dbReference>
<dbReference type="InterPro" id="IPR013249">
    <property type="entry name" value="RNA_pol_sigma70_r4_t2"/>
</dbReference>
<gene>
    <name evidence="10" type="ORF">ACH4F9_21985</name>
</gene>
<dbReference type="PANTHER" id="PTHR43133:SF8">
    <property type="entry name" value="RNA POLYMERASE SIGMA FACTOR HI_1459-RELATED"/>
    <property type="match status" value="1"/>
</dbReference>
<dbReference type="InterPro" id="IPR000838">
    <property type="entry name" value="RNA_pol_sigma70_ECF_CS"/>
</dbReference>
<proteinExistence type="inferred from homology"/>
<feature type="domain" description="RNA polymerase sigma factor 70 region 4 type 2" evidence="9">
    <location>
        <begin position="144"/>
        <end position="196"/>
    </location>
</feature>
<feature type="region of interest" description="Disordered" evidence="7">
    <location>
        <begin position="197"/>
        <end position="226"/>
    </location>
</feature>
<dbReference type="Proteomes" id="UP001610818">
    <property type="component" value="Unassembled WGS sequence"/>
</dbReference>
<evidence type="ECO:0000256" key="5">
    <source>
        <dbReference type="ARBA" id="ARBA00023163"/>
    </source>
</evidence>
<dbReference type="InterPro" id="IPR013325">
    <property type="entry name" value="RNA_pol_sigma_r2"/>
</dbReference>
<dbReference type="InterPro" id="IPR013324">
    <property type="entry name" value="RNA_pol_sigma_r3/r4-like"/>
</dbReference>
<dbReference type="NCBIfam" id="TIGR02937">
    <property type="entry name" value="sigma70-ECF"/>
    <property type="match status" value="1"/>
</dbReference>
<dbReference type="InterPro" id="IPR007627">
    <property type="entry name" value="RNA_pol_sigma70_r2"/>
</dbReference>
<dbReference type="SUPFAM" id="SSF88659">
    <property type="entry name" value="Sigma3 and sigma4 domains of RNA polymerase sigma factors"/>
    <property type="match status" value="1"/>
</dbReference>
<evidence type="ECO:0000256" key="7">
    <source>
        <dbReference type="SAM" id="MobiDB-lite"/>
    </source>
</evidence>
<evidence type="ECO:0000256" key="1">
    <source>
        <dbReference type="ARBA" id="ARBA00010641"/>
    </source>
</evidence>
<dbReference type="CDD" id="cd06171">
    <property type="entry name" value="Sigma70_r4"/>
    <property type="match status" value="1"/>
</dbReference>
<keyword evidence="5 6" id="KW-0804">Transcription</keyword>
<comment type="caution">
    <text evidence="10">The sequence shown here is derived from an EMBL/GenBank/DDBJ whole genome shotgun (WGS) entry which is preliminary data.</text>
</comment>
<evidence type="ECO:0000256" key="6">
    <source>
        <dbReference type="RuleBase" id="RU000716"/>
    </source>
</evidence>
<dbReference type="PROSITE" id="PS01063">
    <property type="entry name" value="SIGMA70_ECF"/>
    <property type="match status" value="1"/>
</dbReference>
<sequence length="226" mass="24284">MSSDRCIKCVRAQGEVLEGGRVVDEGAVFARVRAGETEAYADLVRAFTGLALRAAVALGAGADAEDVVQQAFIKAYCTLGRFKDGSAFKPWLLSIVANETRNTVRSAVRRRSLVGREAALAEAEPLIPESADPAIAVVEDERRTALLAALDRLSEDHRLVVTCRYLLEMDEAETAEALGWPRGTVKSRLNRALRKLERLLPQGPEEPERPAGPEGPEGPAGGDGHG</sequence>
<keyword evidence="4 6" id="KW-0238">DNA-binding</keyword>
<dbReference type="PANTHER" id="PTHR43133">
    <property type="entry name" value="RNA POLYMERASE ECF-TYPE SIGMA FACTO"/>
    <property type="match status" value="1"/>
</dbReference>
<keyword evidence="2 6" id="KW-0805">Transcription regulation</keyword>
<evidence type="ECO:0000313" key="10">
    <source>
        <dbReference type="EMBL" id="MFH8547677.1"/>
    </source>
</evidence>
<dbReference type="InterPro" id="IPR039425">
    <property type="entry name" value="RNA_pol_sigma-70-like"/>
</dbReference>
<accession>A0ABW7QRQ8</accession>
<dbReference type="InterPro" id="IPR036388">
    <property type="entry name" value="WH-like_DNA-bd_sf"/>
</dbReference>
<dbReference type="SUPFAM" id="SSF88946">
    <property type="entry name" value="Sigma2 domain of RNA polymerase sigma factors"/>
    <property type="match status" value="1"/>
</dbReference>
<evidence type="ECO:0000256" key="4">
    <source>
        <dbReference type="ARBA" id="ARBA00023125"/>
    </source>
</evidence>
<evidence type="ECO:0000256" key="3">
    <source>
        <dbReference type="ARBA" id="ARBA00023082"/>
    </source>
</evidence>
<dbReference type="Gene3D" id="1.10.10.10">
    <property type="entry name" value="Winged helix-like DNA-binding domain superfamily/Winged helix DNA-binding domain"/>
    <property type="match status" value="1"/>
</dbReference>
<dbReference type="Pfam" id="PF08281">
    <property type="entry name" value="Sigma70_r4_2"/>
    <property type="match status" value="1"/>
</dbReference>
<dbReference type="RefSeq" id="WP_397713946.1">
    <property type="nucleotide sequence ID" value="NZ_JBIRGN010000004.1"/>
</dbReference>
<evidence type="ECO:0000259" key="9">
    <source>
        <dbReference type="Pfam" id="PF08281"/>
    </source>
</evidence>
<protein>
    <recommendedName>
        <fullName evidence="6">RNA polymerase sigma factor</fullName>
    </recommendedName>
</protein>
<dbReference type="InterPro" id="IPR014284">
    <property type="entry name" value="RNA_pol_sigma-70_dom"/>
</dbReference>
<name>A0ABW7QRQ8_9ACTN</name>
<dbReference type="Pfam" id="PF04542">
    <property type="entry name" value="Sigma70_r2"/>
    <property type="match status" value="1"/>
</dbReference>
<evidence type="ECO:0000313" key="11">
    <source>
        <dbReference type="Proteomes" id="UP001610818"/>
    </source>
</evidence>